<dbReference type="AlphaFoldDB" id="A0A0B7BGU9"/>
<feature type="non-terminal residue" evidence="1">
    <location>
        <position position="49"/>
    </location>
</feature>
<sequence length="49" mass="5758">MELHSKISESQIKCSPVDRVSEDSWARKGEDAQTKAYDEIGWAEWYMYC</sequence>
<accession>A0A0B7BGU9</accession>
<name>A0A0B7BGU9_9EUPU</name>
<organism evidence="1">
    <name type="scientific">Arion vulgaris</name>
    <dbReference type="NCBI Taxonomy" id="1028688"/>
    <lineage>
        <taxon>Eukaryota</taxon>
        <taxon>Metazoa</taxon>
        <taxon>Spiralia</taxon>
        <taxon>Lophotrochozoa</taxon>
        <taxon>Mollusca</taxon>
        <taxon>Gastropoda</taxon>
        <taxon>Heterobranchia</taxon>
        <taxon>Euthyneura</taxon>
        <taxon>Panpulmonata</taxon>
        <taxon>Eupulmonata</taxon>
        <taxon>Stylommatophora</taxon>
        <taxon>Helicina</taxon>
        <taxon>Arionoidea</taxon>
        <taxon>Arionidae</taxon>
        <taxon>Arion</taxon>
    </lineage>
</organism>
<protein>
    <submittedName>
        <fullName evidence="1">Uncharacterized protein</fullName>
    </submittedName>
</protein>
<gene>
    <name evidence="1" type="primary">ORF182803</name>
</gene>
<evidence type="ECO:0000313" key="1">
    <source>
        <dbReference type="EMBL" id="CEK91405.1"/>
    </source>
</evidence>
<proteinExistence type="predicted"/>
<dbReference type="EMBL" id="HACG01044540">
    <property type="protein sequence ID" value="CEK91405.1"/>
    <property type="molecule type" value="Transcribed_RNA"/>
</dbReference>
<reference evidence="1" key="1">
    <citation type="submission" date="2014-12" db="EMBL/GenBank/DDBJ databases">
        <title>Insight into the proteome of Arion vulgaris.</title>
        <authorList>
            <person name="Aradska J."/>
            <person name="Bulat T."/>
            <person name="Smidak R."/>
            <person name="Sarate P."/>
            <person name="Gangsoo J."/>
            <person name="Sialana F."/>
            <person name="Bilban M."/>
            <person name="Lubec G."/>
        </authorList>
    </citation>
    <scope>NUCLEOTIDE SEQUENCE</scope>
    <source>
        <tissue evidence="1">Skin</tissue>
    </source>
</reference>